<accession>A0A8S2SIW2</accession>
<dbReference type="EMBL" id="CAJOBI010022642">
    <property type="protein sequence ID" value="CAF4226060.1"/>
    <property type="molecule type" value="Genomic_DNA"/>
</dbReference>
<proteinExistence type="predicted"/>
<dbReference type="Proteomes" id="UP000681967">
    <property type="component" value="Unassembled WGS sequence"/>
</dbReference>
<dbReference type="EMBL" id="CAJOBH010289336">
    <property type="protein sequence ID" value="CAF5179170.1"/>
    <property type="molecule type" value="Genomic_DNA"/>
</dbReference>
<keyword evidence="1" id="KW-0175">Coiled coil</keyword>
<feature type="non-terminal residue" evidence="2">
    <location>
        <position position="1"/>
    </location>
</feature>
<evidence type="ECO:0000313" key="5">
    <source>
        <dbReference type="EMBL" id="CAF5179170.1"/>
    </source>
</evidence>
<organism evidence="2 7">
    <name type="scientific">Rotaria magnacalcarata</name>
    <dbReference type="NCBI Taxonomy" id="392030"/>
    <lineage>
        <taxon>Eukaryota</taxon>
        <taxon>Metazoa</taxon>
        <taxon>Spiralia</taxon>
        <taxon>Gnathifera</taxon>
        <taxon>Rotifera</taxon>
        <taxon>Eurotatoria</taxon>
        <taxon>Bdelloidea</taxon>
        <taxon>Philodinida</taxon>
        <taxon>Philodinidae</taxon>
        <taxon>Rotaria</taxon>
    </lineage>
</organism>
<dbReference type="Proteomes" id="UP000676336">
    <property type="component" value="Unassembled WGS sequence"/>
</dbReference>
<feature type="coiled-coil region" evidence="1">
    <location>
        <begin position="31"/>
        <end position="58"/>
    </location>
</feature>
<gene>
    <name evidence="5" type="ORF">BYL167_LOCUS78683</name>
    <name evidence="6" type="ORF">BYL167_LOCUS78689</name>
    <name evidence="4" type="ORF">GIL414_LOCUS23367</name>
    <name evidence="2" type="ORF">SMN809_LOCUS22866</name>
    <name evidence="3" type="ORF">SMN809_LOCUS22931</name>
</gene>
<dbReference type="EMBL" id="CAJOBH010289367">
    <property type="protein sequence ID" value="CAF5179207.1"/>
    <property type="molecule type" value="Genomic_DNA"/>
</dbReference>
<protein>
    <submittedName>
        <fullName evidence="2">Uncharacterized protein</fullName>
    </submittedName>
</protein>
<evidence type="ECO:0000256" key="1">
    <source>
        <dbReference type="SAM" id="Coils"/>
    </source>
</evidence>
<dbReference type="Proteomes" id="UP000681720">
    <property type="component" value="Unassembled WGS sequence"/>
</dbReference>
<evidence type="ECO:0000313" key="3">
    <source>
        <dbReference type="EMBL" id="CAF4226060.1"/>
    </source>
</evidence>
<reference evidence="2" key="1">
    <citation type="submission" date="2021-02" db="EMBL/GenBank/DDBJ databases">
        <authorList>
            <person name="Nowell W R."/>
        </authorList>
    </citation>
    <scope>NUCLEOTIDE SEQUENCE</scope>
</reference>
<evidence type="ECO:0000313" key="7">
    <source>
        <dbReference type="Proteomes" id="UP000676336"/>
    </source>
</evidence>
<dbReference type="AlphaFoldDB" id="A0A8S2SIW2"/>
<evidence type="ECO:0000313" key="4">
    <source>
        <dbReference type="EMBL" id="CAF4243488.1"/>
    </source>
</evidence>
<evidence type="ECO:0000313" key="2">
    <source>
        <dbReference type="EMBL" id="CAF4224436.1"/>
    </source>
</evidence>
<dbReference type="EMBL" id="CAJOBJ010025838">
    <property type="protein sequence ID" value="CAF4243488.1"/>
    <property type="molecule type" value="Genomic_DNA"/>
</dbReference>
<evidence type="ECO:0000313" key="6">
    <source>
        <dbReference type="EMBL" id="CAF5179207.1"/>
    </source>
</evidence>
<sequence>KEHASDIDYPEPLKPAKYQYEPRIDPLTEGLKSVNEESERLQNELKEMHRKFDTLSSRIYSC</sequence>
<comment type="caution">
    <text evidence="2">The sequence shown here is derived from an EMBL/GenBank/DDBJ whole genome shotgun (WGS) entry which is preliminary data.</text>
</comment>
<dbReference type="EMBL" id="CAJOBI010022370">
    <property type="protein sequence ID" value="CAF4224436.1"/>
    <property type="molecule type" value="Genomic_DNA"/>
</dbReference>
<name>A0A8S2SIW2_9BILA</name>